<evidence type="ECO:0000313" key="2">
    <source>
        <dbReference type="Proteomes" id="UP000031829"/>
    </source>
</evidence>
<sequence length="32" mass="3583">MVKHPPSKYFDVKKLVGERGGGSIFQICRAFS</sequence>
<dbReference type="HOGENOM" id="CLU_3388059_0_0_9"/>
<proteinExistence type="predicted"/>
<dbReference type="EMBL" id="CP009920">
    <property type="protein sequence ID" value="AJI24833.1"/>
    <property type="molecule type" value="Genomic_DNA"/>
</dbReference>
<protein>
    <submittedName>
        <fullName evidence="1">Uncharacterized protein</fullName>
    </submittedName>
</protein>
<dbReference type="Proteomes" id="UP000031829">
    <property type="component" value="Chromosome"/>
</dbReference>
<evidence type="ECO:0000313" key="1">
    <source>
        <dbReference type="EMBL" id="AJI24833.1"/>
    </source>
</evidence>
<name>A0A0B6AVW4_PRIM2</name>
<dbReference type="AlphaFoldDB" id="A0A0B6AVW4"/>
<dbReference type="KEGG" id="bmeg:BG04_4549"/>
<organism evidence="1 2">
    <name type="scientific">Priestia megaterium (strain ATCC 14581 / DSM 32 / CCUG 1817 / JCM 2506 / NBRC 15308 / NCIMB 9376 / NCTC 10342 / NRRL B-14308 / VKM B-512 / Ford 19)</name>
    <name type="common">Bacillus megaterium</name>
    <dbReference type="NCBI Taxonomy" id="1348623"/>
    <lineage>
        <taxon>Bacteria</taxon>
        <taxon>Bacillati</taxon>
        <taxon>Bacillota</taxon>
        <taxon>Bacilli</taxon>
        <taxon>Bacillales</taxon>
        <taxon>Bacillaceae</taxon>
        <taxon>Priestia</taxon>
    </lineage>
</organism>
<reference evidence="1 2" key="1">
    <citation type="journal article" date="2015" name="Genome Announc.">
        <title>Complete genome sequences for 35 biothreat assay-relevant bacillus species.</title>
        <authorList>
            <person name="Johnson S.L."/>
            <person name="Daligault H.E."/>
            <person name="Davenport K.W."/>
            <person name="Jaissle J."/>
            <person name="Frey K.G."/>
            <person name="Ladner J.T."/>
            <person name="Broomall S.M."/>
            <person name="Bishop-Lilly K.A."/>
            <person name="Bruce D.C."/>
            <person name="Gibbons H.S."/>
            <person name="Coyne S.R."/>
            <person name="Lo C.C."/>
            <person name="Meincke L."/>
            <person name="Munk A.C."/>
            <person name="Koroleva G.I."/>
            <person name="Rosenzweig C.N."/>
            <person name="Palacios G.F."/>
            <person name="Redden C.L."/>
            <person name="Minogue T.D."/>
            <person name="Chain P.S."/>
        </authorList>
    </citation>
    <scope>NUCLEOTIDE SEQUENCE [LARGE SCALE GENOMIC DNA]</scope>
    <source>
        <strain evidence="2">ATCC 14581 / DSM 32 / JCM 2506 / NBRC 15308 / NCIMB 9376 / NCTC 10342 / NRRL B-14308 / VKM B-512</strain>
    </source>
</reference>
<gene>
    <name evidence="1" type="ORF">BG04_4549</name>
</gene>
<accession>A0A0B6AVW4</accession>